<organism evidence="1 2">
    <name type="scientific">Aporhodopirellula rubra</name>
    <dbReference type="NCBI Taxonomy" id="980271"/>
    <lineage>
        <taxon>Bacteria</taxon>
        <taxon>Pseudomonadati</taxon>
        <taxon>Planctomycetota</taxon>
        <taxon>Planctomycetia</taxon>
        <taxon>Pirellulales</taxon>
        <taxon>Pirellulaceae</taxon>
        <taxon>Aporhodopirellula</taxon>
    </lineage>
</organism>
<evidence type="ECO:0000313" key="2">
    <source>
        <dbReference type="Proteomes" id="UP000536179"/>
    </source>
</evidence>
<reference evidence="1 2" key="1">
    <citation type="submission" date="2020-08" db="EMBL/GenBank/DDBJ databases">
        <title>Genomic Encyclopedia of Type Strains, Phase III (KMG-III): the genomes of soil and plant-associated and newly described type strains.</title>
        <authorList>
            <person name="Whitman W."/>
        </authorList>
    </citation>
    <scope>NUCLEOTIDE SEQUENCE [LARGE SCALE GENOMIC DNA]</scope>
    <source>
        <strain evidence="1 2">CECT 8075</strain>
    </source>
</reference>
<dbReference type="Proteomes" id="UP000536179">
    <property type="component" value="Unassembled WGS sequence"/>
</dbReference>
<dbReference type="AlphaFoldDB" id="A0A7W5H6M8"/>
<evidence type="ECO:0000313" key="1">
    <source>
        <dbReference type="EMBL" id="MBB3207488.1"/>
    </source>
</evidence>
<protein>
    <submittedName>
        <fullName evidence="1">Uncharacterized protein</fullName>
    </submittedName>
</protein>
<dbReference type="EMBL" id="JACHXU010000011">
    <property type="protein sequence ID" value="MBB3207488.1"/>
    <property type="molecule type" value="Genomic_DNA"/>
</dbReference>
<proteinExistence type="predicted"/>
<gene>
    <name evidence="1" type="ORF">FHS27_003313</name>
</gene>
<sequence>MRSEEVLKEYCDLLEVGEWGKIWAVKVIPLRRMCSQATSVEDMVEQMAESKIGHFAAVVSQLAENGTTGSHKFRSEANGFKAIAIKGKQQQMYRFPAFRLRCNWVVVYGFVKPRQATWDQKHNDWADTVRTEITEKIRGKNEQA</sequence>
<dbReference type="RefSeq" id="WP_184305830.1">
    <property type="nucleotide sequence ID" value="NZ_JACHXU010000011.1"/>
</dbReference>
<keyword evidence="2" id="KW-1185">Reference proteome</keyword>
<accession>A0A7W5H6M8</accession>
<name>A0A7W5H6M8_9BACT</name>
<comment type="caution">
    <text evidence="1">The sequence shown here is derived from an EMBL/GenBank/DDBJ whole genome shotgun (WGS) entry which is preliminary data.</text>
</comment>